<dbReference type="Gene3D" id="2.40.50.140">
    <property type="entry name" value="Nucleic acid-binding proteins"/>
    <property type="match status" value="1"/>
</dbReference>
<feature type="domain" description="NfeD1b N-terminal" evidence="7">
    <location>
        <begin position="24"/>
        <end position="170"/>
    </location>
</feature>
<comment type="subcellular location">
    <subcellularLocation>
        <location evidence="1">Membrane</location>
        <topology evidence="1">Multi-pass membrane protein</topology>
    </subcellularLocation>
</comment>
<gene>
    <name evidence="8" type="ORF">D6D85_00175</name>
</gene>
<dbReference type="PANTHER" id="PTHR33507:SF7">
    <property type="entry name" value="HYPOTHETICAL MEMBRANE PROTEIN, CONSERVED"/>
    <property type="match status" value="1"/>
</dbReference>
<feature type="transmembrane region" description="Helical" evidence="5">
    <location>
        <begin position="239"/>
        <end position="266"/>
    </location>
</feature>
<evidence type="ECO:0000256" key="1">
    <source>
        <dbReference type="ARBA" id="ARBA00004141"/>
    </source>
</evidence>
<dbReference type="GO" id="GO:0016020">
    <property type="term" value="C:membrane"/>
    <property type="evidence" value="ECO:0007669"/>
    <property type="project" value="UniProtKB-SubCell"/>
</dbReference>
<evidence type="ECO:0000259" key="7">
    <source>
        <dbReference type="Pfam" id="PF25145"/>
    </source>
</evidence>
<dbReference type="InterPro" id="IPR002810">
    <property type="entry name" value="NfeD-like_C"/>
</dbReference>
<sequence>MHVKGCVIPLLLVILLLATSETIIVVDLSYPITEGAVSLLEDAVNLAGQIGSKKVVVILNTNGGTLSATEKIVDLMKKSGISFAVYVPPGGRAFSAGSIVLLASRVAGMGSGAVVGAAQPRPYDEKVAKAVAGWISSLAESSGRNKTAARGFVENNVALSADEALNYHIIEVKADSLDQFLDKIGWSGSLLYLNPGPRTSLLLLITNPDNAWFLIMVGVILILIGLAHPTYIMESAGSVLVLLGFLGMDLIGADLAAIMVIAIGSATMFLELKTGHGILAILGAIISSIGLILVYQSLPFLPMTVWSGTLVLILIFSSSLAGFYLYKIRSAMKRIPVHSIESLIGKEGIVKKKIKPGGEGVVLVESELWTATSDEELEEGEKVVVLGVSGLKLVVGRRER</sequence>
<evidence type="ECO:0000256" key="4">
    <source>
        <dbReference type="ARBA" id="ARBA00023136"/>
    </source>
</evidence>
<feature type="transmembrane region" description="Helical" evidence="5">
    <location>
        <begin position="304"/>
        <end position="326"/>
    </location>
</feature>
<dbReference type="SUPFAM" id="SSF52096">
    <property type="entry name" value="ClpP/crotonase"/>
    <property type="match status" value="1"/>
</dbReference>
<dbReference type="PANTHER" id="PTHR33507">
    <property type="entry name" value="INNER MEMBRANE PROTEIN YBBJ"/>
    <property type="match status" value="1"/>
</dbReference>
<name>A0A429GZ20_9CREN</name>
<dbReference type="InterPro" id="IPR056738">
    <property type="entry name" value="NfeD1b_N"/>
</dbReference>
<feature type="transmembrane region" description="Helical" evidence="5">
    <location>
        <begin position="211"/>
        <end position="233"/>
    </location>
</feature>
<evidence type="ECO:0000259" key="6">
    <source>
        <dbReference type="Pfam" id="PF01957"/>
    </source>
</evidence>
<dbReference type="Proteomes" id="UP000277582">
    <property type="component" value="Unassembled WGS sequence"/>
</dbReference>
<organism evidence="8 9">
    <name type="scientific">Candidatus Methanodesulfokora washburnensis</name>
    <dbReference type="NCBI Taxonomy" id="2478471"/>
    <lineage>
        <taxon>Archaea</taxon>
        <taxon>Thermoproteota</taxon>
        <taxon>Candidatus Korarchaeia</taxon>
        <taxon>Candidatus Korarchaeia incertae sedis</taxon>
        <taxon>Candidatus Methanodesulfokora</taxon>
    </lineage>
</organism>
<dbReference type="AlphaFoldDB" id="A0A429GZ20"/>
<keyword evidence="4 5" id="KW-0472">Membrane</keyword>
<evidence type="ECO:0000256" key="2">
    <source>
        <dbReference type="ARBA" id="ARBA00022692"/>
    </source>
</evidence>
<feature type="domain" description="NfeD-like C-terminal" evidence="6">
    <location>
        <begin position="341"/>
        <end position="395"/>
    </location>
</feature>
<dbReference type="Pfam" id="PF25145">
    <property type="entry name" value="NfeD1b_N"/>
    <property type="match status" value="1"/>
</dbReference>
<protein>
    <submittedName>
        <fullName evidence="8">Nodulation protein NfeD</fullName>
    </submittedName>
</protein>
<dbReference type="InterPro" id="IPR012340">
    <property type="entry name" value="NA-bd_OB-fold"/>
</dbReference>
<evidence type="ECO:0000256" key="5">
    <source>
        <dbReference type="SAM" id="Phobius"/>
    </source>
</evidence>
<dbReference type="Pfam" id="PF01957">
    <property type="entry name" value="NfeD"/>
    <property type="match status" value="1"/>
</dbReference>
<keyword evidence="2 5" id="KW-0812">Transmembrane</keyword>
<dbReference type="SUPFAM" id="SSF141322">
    <property type="entry name" value="NfeD domain-like"/>
    <property type="match status" value="1"/>
</dbReference>
<keyword evidence="3 5" id="KW-1133">Transmembrane helix</keyword>
<dbReference type="InterPro" id="IPR052165">
    <property type="entry name" value="Membrane_assoc_protease"/>
</dbReference>
<dbReference type="Gene3D" id="3.90.226.10">
    <property type="entry name" value="2-enoyl-CoA Hydratase, Chain A, domain 1"/>
    <property type="match status" value="1"/>
</dbReference>
<comment type="caution">
    <text evidence="8">The sequence shown here is derived from an EMBL/GenBank/DDBJ whole genome shotgun (WGS) entry which is preliminary data.</text>
</comment>
<dbReference type="InterPro" id="IPR029045">
    <property type="entry name" value="ClpP/crotonase-like_dom_sf"/>
</dbReference>
<evidence type="ECO:0000313" key="9">
    <source>
        <dbReference type="Proteomes" id="UP000277582"/>
    </source>
</evidence>
<reference evidence="8 9" key="1">
    <citation type="submission" date="2018-10" db="EMBL/GenBank/DDBJ databases">
        <title>Co-occurring genomic capacity for anaerobic methane metabolism and dissimilatory sulfite reduction discovered in the Korarchaeota.</title>
        <authorList>
            <person name="Mckay L.J."/>
            <person name="Dlakic M."/>
            <person name="Fields M.W."/>
            <person name="Delmont T.O."/>
            <person name="Eren A.M."/>
            <person name="Jay Z.J."/>
            <person name="Klingelsmith K.B."/>
            <person name="Rusch D.B."/>
            <person name="Inskeep W.P."/>
        </authorList>
    </citation>
    <scope>NUCLEOTIDE SEQUENCE [LARGE SCALE GENOMIC DNA]</scope>
    <source>
        <strain evidence="8 9">MDKW</strain>
    </source>
</reference>
<dbReference type="EMBL" id="RCOS01000003">
    <property type="protein sequence ID" value="RSN79085.1"/>
    <property type="molecule type" value="Genomic_DNA"/>
</dbReference>
<evidence type="ECO:0000313" key="8">
    <source>
        <dbReference type="EMBL" id="RSN79085.1"/>
    </source>
</evidence>
<accession>A0A429GZ20</accession>
<evidence type="ECO:0000256" key="3">
    <source>
        <dbReference type="ARBA" id="ARBA00022989"/>
    </source>
</evidence>
<proteinExistence type="predicted"/>
<feature type="transmembrane region" description="Helical" evidence="5">
    <location>
        <begin position="278"/>
        <end position="298"/>
    </location>
</feature>
<keyword evidence="9" id="KW-1185">Reference proteome</keyword>